<dbReference type="Pfam" id="PF00005">
    <property type="entry name" value="ABC_tran"/>
    <property type="match status" value="1"/>
</dbReference>
<dbReference type="SUPFAM" id="SSF52540">
    <property type="entry name" value="P-loop containing nucleoside triphosphate hydrolases"/>
    <property type="match status" value="1"/>
</dbReference>
<proteinExistence type="predicted"/>
<dbReference type="PROSITE" id="PS50893">
    <property type="entry name" value="ABC_TRANSPORTER_2"/>
    <property type="match status" value="1"/>
</dbReference>
<dbReference type="GO" id="GO:0098796">
    <property type="term" value="C:membrane protein complex"/>
    <property type="evidence" value="ECO:0007669"/>
    <property type="project" value="UniProtKB-ARBA"/>
</dbReference>
<evidence type="ECO:0000256" key="1">
    <source>
        <dbReference type="ARBA" id="ARBA00022448"/>
    </source>
</evidence>
<sequence length="226" mass="25129">MEILRCTNLTKTYGQGSGIITALDHVSLTLDRGSFTAVVGASGSGKSTLLHMLGGVDRPTKGNIYIEDTDISTLTLEQLAIFRRRKVGLVYQFYNLIPTLNVRKNILLPILLDGEKPDEARFEKLVNTLGLSDRLTHYPRELSGGQQQRVAIARSLIYQPALLLADEPTGNLDRKNSNETLELLQLSNQQYKQTVLLITHDEKIALKADRIITLEDGKIVSDEVTK</sequence>
<evidence type="ECO:0000256" key="3">
    <source>
        <dbReference type="ARBA" id="ARBA00022840"/>
    </source>
</evidence>
<dbReference type="InterPro" id="IPR003439">
    <property type="entry name" value="ABC_transporter-like_ATP-bd"/>
</dbReference>
<name>A0A7X3SLF1_9FIRM</name>
<dbReference type="GO" id="GO:0016887">
    <property type="term" value="F:ATP hydrolysis activity"/>
    <property type="evidence" value="ECO:0007669"/>
    <property type="project" value="InterPro"/>
</dbReference>
<dbReference type="PROSITE" id="PS00211">
    <property type="entry name" value="ABC_TRANSPORTER_1"/>
    <property type="match status" value="1"/>
</dbReference>
<gene>
    <name evidence="5" type="ORF">GN277_25080</name>
</gene>
<dbReference type="PANTHER" id="PTHR24220">
    <property type="entry name" value="IMPORT ATP-BINDING PROTEIN"/>
    <property type="match status" value="1"/>
</dbReference>
<dbReference type="FunFam" id="3.40.50.300:FF:000032">
    <property type="entry name" value="Export ABC transporter ATP-binding protein"/>
    <property type="match status" value="1"/>
</dbReference>
<dbReference type="InterPro" id="IPR017911">
    <property type="entry name" value="MacB-like_ATP-bd"/>
</dbReference>
<accession>A0A7X3SLF1</accession>
<dbReference type="InterPro" id="IPR027417">
    <property type="entry name" value="P-loop_NTPase"/>
</dbReference>
<dbReference type="InterPro" id="IPR017871">
    <property type="entry name" value="ABC_transporter-like_CS"/>
</dbReference>
<dbReference type="Gene3D" id="3.40.50.300">
    <property type="entry name" value="P-loop containing nucleotide triphosphate hydrolases"/>
    <property type="match status" value="1"/>
</dbReference>
<dbReference type="GO" id="GO:0005886">
    <property type="term" value="C:plasma membrane"/>
    <property type="evidence" value="ECO:0007669"/>
    <property type="project" value="TreeGrafter"/>
</dbReference>
<dbReference type="CDD" id="cd03255">
    <property type="entry name" value="ABC_MJ0796_LolCDE_FtsE"/>
    <property type="match status" value="1"/>
</dbReference>
<keyword evidence="3 5" id="KW-0067">ATP-binding</keyword>
<dbReference type="GO" id="GO:0005524">
    <property type="term" value="F:ATP binding"/>
    <property type="evidence" value="ECO:0007669"/>
    <property type="project" value="UniProtKB-KW"/>
</dbReference>
<dbReference type="InterPro" id="IPR015854">
    <property type="entry name" value="ABC_transpr_LolD-like"/>
</dbReference>
<feature type="domain" description="ABC transporter" evidence="4">
    <location>
        <begin position="4"/>
        <end position="224"/>
    </location>
</feature>
<dbReference type="Proteomes" id="UP000460412">
    <property type="component" value="Unassembled WGS sequence"/>
</dbReference>
<evidence type="ECO:0000313" key="5">
    <source>
        <dbReference type="EMBL" id="MXP78492.1"/>
    </source>
</evidence>
<reference evidence="5 6" key="1">
    <citation type="submission" date="2019-12" db="EMBL/GenBank/DDBJ databases">
        <title>Sporaefaciens musculi gen. nov., sp. nov., a novel bacterium isolated from the caecum of an obese mouse.</title>
        <authorList>
            <person name="Rasmussen T.S."/>
            <person name="Streidl T."/>
            <person name="Hitch T.C.A."/>
            <person name="Wortmann E."/>
            <person name="Deptula P."/>
            <person name="Hansen M."/>
            <person name="Nielsen D.S."/>
            <person name="Clavel T."/>
            <person name="Vogensen F.K."/>
        </authorList>
    </citation>
    <scope>NUCLEOTIDE SEQUENCE [LARGE SCALE GENOMIC DNA]</scope>
    <source>
        <strain evidence="5 6">WCA-9-b2</strain>
    </source>
</reference>
<keyword evidence="6" id="KW-1185">Reference proteome</keyword>
<dbReference type="AlphaFoldDB" id="A0A7X3SLF1"/>
<keyword evidence="1" id="KW-0813">Transport</keyword>
<evidence type="ECO:0000259" key="4">
    <source>
        <dbReference type="PROSITE" id="PS50893"/>
    </source>
</evidence>
<dbReference type="SMART" id="SM00382">
    <property type="entry name" value="AAA"/>
    <property type="match status" value="1"/>
</dbReference>
<keyword evidence="2" id="KW-0547">Nucleotide-binding</keyword>
<dbReference type="PANTHER" id="PTHR24220:SF86">
    <property type="entry name" value="ABC TRANSPORTER ABCH.1"/>
    <property type="match status" value="1"/>
</dbReference>
<evidence type="ECO:0000313" key="6">
    <source>
        <dbReference type="Proteomes" id="UP000460412"/>
    </source>
</evidence>
<dbReference type="GO" id="GO:0022857">
    <property type="term" value="F:transmembrane transporter activity"/>
    <property type="evidence" value="ECO:0007669"/>
    <property type="project" value="UniProtKB-ARBA"/>
</dbReference>
<dbReference type="EMBL" id="WUQX01000001">
    <property type="protein sequence ID" value="MXP78492.1"/>
    <property type="molecule type" value="Genomic_DNA"/>
</dbReference>
<dbReference type="RefSeq" id="WP_159755169.1">
    <property type="nucleotide sequence ID" value="NZ_CASZNZ010000018.1"/>
</dbReference>
<protein>
    <submittedName>
        <fullName evidence="5">ATP-binding cassette domain-containing protein</fullName>
    </submittedName>
</protein>
<dbReference type="InterPro" id="IPR003593">
    <property type="entry name" value="AAA+_ATPase"/>
</dbReference>
<evidence type="ECO:0000256" key="2">
    <source>
        <dbReference type="ARBA" id="ARBA00022741"/>
    </source>
</evidence>
<organism evidence="5 6">
    <name type="scientific">Sporofaciens musculi</name>
    <dbReference type="NCBI Taxonomy" id="2681861"/>
    <lineage>
        <taxon>Bacteria</taxon>
        <taxon>Bacillati</taxon>
        <taxon>Bacillota</taxon>
        <taxon>Clostridia</taxon>
        <taxon>Lachnospirales</taxon>
        <taxon>Lachnospiraceae</taxon>
        <taxon>Sporofaciens</taxon>
    </lineage>
</organism>
<comment type="caution">
    <text evidence="5">The sequence shown here is derived from an EMBL/GenBank/DDBJ whole genome shotgun (WGS) entry which is preliminary data.</text>
</comment>